<protein>
    <submittedName>
        <fullName evidence="2">Uncharacterized protein</fullName>
    </submittedName>
</protein>
<sequence length="108" mass="12005">MDDRNAQEQPTLGETNSDEFSADSVIAIVANTGLMFSLKKWICFGVDAKTRCFKSEISSLPFGKTPGTVLAWLQILAKRMLTKLLQAVGLFAGSIFLMRNYGRLLLMR</sequence>
<dbReference type="AlphaFoldDB" id="A0A835JG30"/>
<keyword evidence="3" id="KW-1185">Reference proteome</keyword>
<keyword evidence="1" id="KW-1133">Transmembrane helix</keyword>
<comment type="caution">
    <text evidence="2">The sequence shown here is derived from an EMBL/GenBank/DDBJ whole genome shotgun (WGS) entry which is preliminary data.</text>
</comment>
<evidence type="ECO:0000313" key="3">
    <source>
        <dbReference type="Proteomes" id="UP000657918"/>
    </source>
</evidence>
<dbReference type="Proteomes" id="UP000657918">
    <property type="component" value="Unassembled WGS sequence"/>
</dbReference>
<organism evidence="2 3">
    <name type="scientific">Salix dunnii</name>
    <dbReference type="NCBI Taxonomy" id="1413687"/>
    <lineage>
        <taxon>Eukaryota</taxon>
        <taxon>Viridiplantae</taxon>
        <taxon>Streptophyta</taxon>
        <taxon>Embryophyta</taxon>
        <taxon>Tracheophyta</taxon>
        <taxon>Spermatophyta</taxon>
        <taxon>Magnoliopsida</taxon>
        <taxon>eudicotyledons</taxon>
        <taxon>Gunneridae</taxon>
        <taxon>Pentapetalae</taxon>
        <taxon>rosids</taxon>
        <taxon>fabids</taxon>
        <taxon>Malpighiales</taxon>
        <taxon>Salicaceae</taxon>
        <taxon>Saliceae</taxon>
        <taxon>Salix</taxon>
    </lineage>
</organism>
<feature type="transmembrane region" description="Helical" evidence="1">
    <location>
        <begin position="84"/>
        <end position="102"/>
    </location>
</feature>
<accession>A0A835JG30</accession>
<keyword evidence="1" id="KW-0812">Transmembrane</keyword>
<evidence type="ECO:0000313" key="2">
    <source>
        <dbReference type="EMBL" id="KAF9667709.1"/>
    </source>
</evidence>
<proteinExistence type="predicted"/>
<gene>
    <name evidence="2" type="ORF">SADUNF_Sadunf15G0051800</name>
</gene>
<reference evidence="2 3" key="1">
    <citation type="submission" date="2020-10" db="EMBL/GenBank/DDBJ databases">
        <title>Plant Genome Project.</title>
        <authorList>
            <person name="Zhang R.-G."/>
        </authorList>
    </citation>
    <scope>NUCLEOTIDE SEQUENCE [LARGE SCALE GENOMIC DNA]</scope>
    <source>
        <strain evidence="2">FAFU-HL-1</strain>
        <tissue evidence="2">Leaf</tissue>
    </source>
</reference>
<dbReference type="EMBL" id="JADGMS010000015">
    <property type="protein sequence ID" value="KAF9667709.1"/>
    <property type="molecule type" value="Genomic_DNA"/>
</dbReference>
<name>A0A835JG30_9ROSI</name>
<dbReference type="OrthoDB" id="5514856at2759"/>
<evidence type="ECO:0000256" key="1">
    <source>
        <dbReference type="SAM" id="Phobius"/>
    </source>
</evidence>
<keyword evidence="1" id="KW-0472">Membrane</keyword>